<evidence type="ECO:0000256" key="1">
    <source>
        <dbReference type="SAM" id="MobiDB-lite"/>
    </source>
</evidence>
<dbReference type="EMBL" id="JAKRVY010000002">
    <property type="protein sequence ID" value="MCL9813045.1"/>
    <property type="molecule type" value="Genomic_DNA"/>
</dbReference>
<keyword evidence="2" id="KW-0812">Transmembrane</keyword>
<comment type="caution">
    <text evidence="4">The sequence shown here is derived from an EMBL/GenBank/DDBJ whole genome shotgun (WGS) entry which is preliminary data.</text>
</comment>
<accession>A0AAE3FQ47</accession>
<organism evidence="4 5">
    <name type="scientific">Natranaeroarchaeum aerophilus</name>
    <dbReference type="NCBI Taxonomy" id="2917711"/>
    <lineage>
        <taxon>Archaea</taxon>
        <taxon>Methanobacteriati</taxon>
        <taxon>Methanobacteriota</taxon>
        <taxon>Stenosarchaea group</taxon>
        <taxon>Halobacteria</taxon>
        <taxon>Halobacteriales</taxon>
        <taxon>Natronoarchaeaceae</taxon>
        <taxon>Natranaeroarchaeum</taxon>
    </lineage>
</organism>
<feature type="transmembrane region" description="Helical" evidence="2">
    <location>
        <begin position="12"/>
        <end position="30"/>
    </location>
</feature>
<dbReference type="AlphaFoldDB" id="A0AAE3FQ47"/>
<reference evidence="4 5" key="1">
    <citation type="journal article" date="2022" name="Syst. Appl. Microbiol.">
        <title>Natronocalculus amylovorans gen. nov., sp. nov., and Natranaeroarchaeum aerophilus sp. nov., dominant culturable amylolytic natronoarchaea from hypersaline soda lakes in southwestern Siberia.</title>
        <authorList>
            <person name="Sorokin D.Y."/>
            <person name="Elcheninov A.G."/>
            <person name="Khizhniak T.V."/>
            <person name="Koenen M."/>
            <person name="Bale N.J."/>
            <person name="Damste J.S.S."/>
            <person name="Kublanov I.V."/>
        </authorList>
    </citation>
    <scope>NUCLEOTIDE SEQUENCE [LARGE SCALE GENOMIC DNA]</scope>
    <source>
        <strain evidence="4 5">AArc-St1-1</strain>
    </source>
</reference>
<dbReference type="RefSeq" id="WP_250595223.1">
    <property type="nucleotide sequence ID" value="NZ_JAKRVY010000002.1"/>
</dbReference>
<evidence type="ECO:0000313" key="4">
    <source>
        <dbReference type="EMBL" id="MCL9813045.1"/>
    </source>
</evidence>
<gene>
    <name evidence="4" type="ORF">AArcSt11_05195</name>
</gene>
<dbReference type="Proteomes" id="UP001202674">
    <property type="component" value="Unassembled WGS sequence"/>
</dbReference>
<proteinExistence type="predicted"/>
<evidence type="ECO:0000259" key="3">
    <source>
        <dbReference type="Pfam" id="PF24463"/>
    </source>
</evidence>
<feature type="domain" description="DUF7577" evidence="3">
    <location>
        <begin position="70"/>
        <end position="95"/>
    </location>
</feature>
<protein>
    <recommendedName>
        <fullName evidence="3">DUF7577 domain-containing protein</fullName>
    </recommendedName>
</protein>
<dbReference type="InterPro" id="IPR055999">
    <property type="entry name" value="DUF7577"/>
</dbReference>
<evidence type="ECO:0000256" key="2">
    <source>
        <dbReference type="SAM" id="Phobius"/>
    </source>
</evidence>
<keyword evidence="2" id="KW-1133">Transmembrane helix</keyword>
<evidence type="ECO:0000313" key="5">
    <source>
        <dbReference type="Proteomes" id="UP001202674"/>
    </source>
</evidence>
<dbReference type="Pfam" id="PF24463">
    <property type="entry name" value="DUF7577"/>
    <property type="match status" value="1"/>
</dbReference>
<name>A0AAE3FQ47_9EURY</name>
<sequence length="113" mass="12355">MTPIESVPAWVFVYAGVFALFHLLIGYYLYRRSNEPGVRGTISSPQSPDRPLDADATGAAPERRSAAGPTVHCGHCNAENEPGYRYCRNCVQELPSVAEQSISTGKPDERESL</sequence>
<feature type="region of interest" description="Disordered" evidence="1">
    <location>
        <begin position="37"/>
        <end position="72"/>
    </location>
</feature>
<keyword evidence="2" id="KW-0472">Membrane</keyword>
<keyword evidence="5" id="KW-1185">Reference proteome</keyword>